<reference evidence="1 2" key="1">
    <citation type="journal article" date="2015" name="Genome Announc.">
        <title>Complete Genome Sequence of Citrobacter freundii Myophage Moon.</title>
        <authorList>
            <person name="Edwards G.B."/>
            <person name="Luna A.J."/>
            <person name="Hernandez A.C."/>
            <person name="Kuty Everett G.F."/>
        </authorList>
    </citation>
    <scope>NUCLEOTIDE SEQUENCE [LARGE SCALE GENOMIC DNA]</scope>
</reference>
<dbReference type="Proteomes" id="UP000030323">
    <property type="component" value="Segment"/>
</dbReference>
<keyword evidence="2" id="KW-1185">Reference proteome</keyword>
<organism evidence="1 2">
    <name type="scientific">Citrobacter phage Moon</name>
    <dbReference type="NCBI Taxonomy" id="1540095"/>
    <lineage>
        <taxon>Viruses</taxon>
        <taxon>Duplodnaviria</taxon>
        <taxon>Heunggongvirae</taxon>
        <taxon>Uroviricota</taxon>
        <taxon>Caudoviricetes</taxon>
        <taxon>Pantevenvirales</taxon>
        <taxon>Straboviridae</taxon>
        <taxon>Tevenvirinae</taxon>
        <taxon>Moonvirus</taxon>
        <taxon>Moonvirus moon</taxon>
    </lineage>
</organism>
<sequence>MNDLIRALMKVEEECDAIILMSKFDTTTEFKDAADIRTFVVKALQKLVNEKVA</sequence>
<accession>A0A0A0YTI9</accession>
<gene>
    <name evidence="1" type="ORF">CPT_Moon127</name>
</gene>
<dbReference type="EMBL" id="KM236240">
    <property type="protein sequence ID" value="AIX12098.1"/>
    <property type="molecule type" value="Genomic_DNA"/>
</dbReference>
<proteinExistence type="predicted"/>
<dbReference type="RefSeq" id="YP_009146560.1">
    <property type="nucleotide sequence ID" value="NC_027331.1"/>
</dbReference>
<dbReference type="GeneID" id="24721726"/>
<dbReference type="KEGG" id="vg:24721726"/>
<name>A0A0A0YTI9_9CAUD</name>
<evidence type="ECO:0000313" key="2">
    <source>
        <dbReference type="Proteomes" id="UP000030323"/>
    </source>
</evidence>
<protein>
    <submittedName>
        <fullName evidence="1">Uncharacterized protein</fullName>
    </submittedName>
</protein>
<evidence type="ECO:0000313" key="1">
    <source>
        <dbReference type="EMBL" id="AIX12098.1"/>
    </source>
</evidence>